<organism evidence="3 4">
    <name type="scientific">Mucilaginibacter polytrichastri</name>
    <dbReference type="NCBI Taxonomy" id="1302689"/>
    <lineage>
        <taxon>Bacteria</taxon>
        <taxon>Pseudomonadati</taxon>
        <taxon>Bacteroidota</taxon>
        <taxon>Sphingobacteriia</taxon>
        <taxon>Sphingobacteriales</taxon>
        <taxon>Sphingobacteriaceae</taxon>
        <taxon>Mucilaginibacter</taxon>
    </lineage>
</organism>
<sequence>MATEITIGATVNAPVEVVWEYWTGPEHITQWNSASPDWHTTKAENDLRAGGKFLSRMEAKDGSFGFDFGGVYDEVIPNKLISYTLGDGRKAKITFTDEDEETQITTVFDAENQNSIEMQKSGWQAILDNFKKYTEAN</sequence>
<evidence type="ECO:0000259" key="2">
    <source>
        <dbReference type="Pfam" id="PF08327"/>
    </source>
</evidence>
<feature type="domain" description="Activator of Hsp90 ATPase homologue 1/2-like C-terminal" evidence="2">
    <location>
        <begin position="12"/>
        <end position="134"/>
    </location>
</feature>
<gene>
    <name evidence="3" type="ORF">RG47T_2810</name>
</gene>
<dbReference type="OrthoDB" id="384974at2"/>
<dbReference type="RefSeq" id="WP_074489979.1">
    <property type="nucleotide sequence ID" value="NZ_FPAM01000018.1"/>
</dbReference>
<keyword evidence="4" id="KW-1185">Reference proteome</keyword>
<evidence type="ECO:0000313" key="3">
    <source>
        <dbReference type="EMBL" id="OKS87349.1"/>
    </source>
</evidence>
<dbReference type="Pfam" id="PF08327">
    <property type="entry name" value="AHSA1"/>
    <property type="match status" value="1"/>
</dbReference>
<dbReference type="Proteomes" id="UP000186720">
    <property type="component" value="Unassembled WGS sequence"/>
</dbReference>
<comment type="caution">
    <text evidence="3">The sequence shown here is derived from an EMBL/GenBank/DDBJ whole genome shotgun (WGS) entry which is preliminary data.</text>
</comment>
<dbReference type="InterPro" id="IPR013538">
    <property type="entry name" value="ASHA1/2-like_C"/>
</dbReference>
<dbReference type="AlphaFoldDB" id="A0A1Q6A006"/>
<comment type="similarity">
    <text evidence="1">Belongs to the AHA1 family.</text>
</comment>
<dbReference type="Gene3D" id="3.30.530.20">
    <property type="match status" value="1"/>
</dbReference>
<name>A0A1Q6A006_9SPHI</name>
<evidence type="ECO:0000256" key="1">
    <source>
        <dbReference type="ARBA" id="ARBA00006817"/>
    </source>
</evidence>
<dbReference type="STRING" id="1302689.RG47T_2810"/>
<dbReference type="CDD" id="cd08897">
    <property type="entry name" value="SRPBCC_CalC_Aha1-like_4"/>
    <property type="match status" value="1"/>
</dbReference>
<protein>
    <recommendedName>
        <fullName evidence="2">Activator of Hsp90 ATPase homologue 1/2-like C-terminal domain-containing protein</fullName>
    </recommendedName>
</protein>
<reference evidence="3 4" key="1">
    <citation type="submission" date="2016-11" db="EMBL/GenBank/DDBJ databases">
        <title>Whole Genome Sequencing of Mucilaginibacter polytrichastri RG4-7(T) isolated from the moss sample.</title>
        <authorList>
            <person name="Li Y."/>
        </authorList>
    </citation>
    <scope>NUCLEOTIDE SEQUENCE [LARGE SCALE GENOMIC DNA]</scope>
    <source>
        <strain evidence="3 4">RG4-7</strain>
    </source>
</reference>
<proteinExistence type="inferred from homology"/>
<dbReference type="InterPro" id="IPR023393">
    <property type="entry name" value="START-like_dom_sf"/>
</dbReference>
<accession>A0A1Q6A006</accession>
<dbReference type="EMBL" id="MPPL01000001">
    <property type="protein sequence ID" value="OKS87349.1"/>
    <property type="molecule type" value="Genomic_DNA"/>
</dbReference>
<evidence type="ECO:0000313" key="4">
    <source>
        <dbReference type="Proteomes" id="UP000186720"/>
    </source>
</evidence>
<dbReference type="SUPFAM" id="SSF55961">
    <property type="entry name" value="Bet v1-like"/>
    <property type="match status" value="1"/>
</dbReference>